<dbReference type="InterPro" id="IPR055170">
    <property type="entry name" value="GFO_IDH_MocA-like_dom"/>
</dbReference>
<evidence type="ECO:0000256" key="2">
    <source>
        <dbReference type="ARBA" id="ARBA00023002"/>
    </source>
</evidence>
<dbReference type="InterPro" id="IPR000683">
    <property type="entry name" value="Gfo/Idh/MocA-like_OxRdtase_N"/>
</dbReference>
<evidence type="ECO:0000256" key="4">
    <source>
        <dbReference type="SAM" id="MobiDB-lite"/>
    </source>
</evidence>
<evidence type="ECO:0000313" key="7">
    <source>
        <dbReference type="EMBL" id="MUN63508.1"/>
    </source>
</evidence>
<dbReference type="Pfam" id="PF01408">
    <property type="entry name" value="GFO_IDH_MocA"/>
    <property type="match status" value="1"/>
</dbReference>
<dbReference type="RefSeq" id="WP_156269411.1">
    <property type="nucleotide sequence ID" value="NZ_WOGU01000007.1"/>
</dbReference>
<evidence type="ECO:0000259" key="5">
    <source>
        <dbReference type="Pfam" id="PF01408"/>
    </source>
</evidence>
<sequence length="378" mass="40388">MTSPRTDPSTNGPVRYAVVGLGQISQQAFLPAIARTGNSVLAALVTGTPGKARELAAEYGVPAYSYEDYPALLASGDVDAVYVATPVFRHREFAEPALEAGIHVLVEKPMETSVADCRAMIDAAARGGARLMVAYRLHHEPGTLELITRVRDEALVGEPRLFTAVFAQDIDEANHRGHSGFWGGPIPDMGSYPLNAVRNLFAAEPVEVHAMGVRTSGRGFDFDDTVAVTLRFPGERLAQFTVSYATEATEQFTVVGTGGALAAQPCFGFGPEVGISYTVTRDGRTETRTHDPVEQFAGQTDYFSACILTGAAPEADGEEGLLDIRVHEAVLASLETGRPVRLEPADRAVRPSADQVRTLPPVAEPDDDELVAQLPQNG</sequence>
<dbReference type="AlphaFoldDB" id="A0A6N8GKR8"/>
<dbReference type="Gene3D" id="3.30.360.10">
    <property type="entry name" value="Dihydrodipicolinate Reductase, domain 2"/>
    <property type="match status" value="1"/>
</dbReference>
<dbReference type="GO" id="GO:0000166">
    <property type="term" value="F:nucleotide binding"/>
    <property type="evidence" value="ECO:0007669"/>
    <property type="project" value="InterPro"/>
</dbReference>
<dbReference type="GO" id="GO:0016491">
    <property type="term" value="F:oxidoreductase activity"/>
    <property type="evidence" value="ECO:0007669"/>
    <property type="project" value="UniProtKB-KW"/>
</dbReference>
<evidence type="ECO:0000313" key="8">
    <source>
        <dbReference type="Proteomes" id="UP000436989"/>
    </source>
</evidence>
<keyword evidence="8" id="KW-1185">Reference proteome</keyword>
<comment type="caution">
    <text evidence="7">The sequence shown here is derived from an EMBL/GenBank/DDBJ whole genome shotgun (WGS) entry which is preliminary data.</text>
</comment>
<keyword evidence="3" id="KW-0520">NAD</keyword>
<dbReference type="PANTHER" id="PTHR22604">
    <property type="entry name" value="OXIDOREDUCTASES"/>
    <property type="match status" value="1"/>
</dbReference>
<keyword evidence="2" id="KW-0560">Oxidoreductase</keyword>
<dbReference type="InterPro" id="IPR036291">
    <property type="entry name" value="NAD(P)-bd_dom_sf"/>
</dbReference>
<dbReference type="InterPro" id="IPR008354">
    <property type="entry name" value="Glc-Fru_OxRdtase_bac"/>
</dbReference>
<dbReference type="PANTHER" id="PTHR22604:SF105">
    <property type="entry name" value="TRANS-1,2-DIHYDROBENZENE-1,2-DIOL DEHYDROGENASE"/>
    <property type="match status" value="1"/>
</dbReference>
<feature type="region of interest" description="Disordered" evidence="4">
    <location>
        <begin position="343"/>
        <end position="378"/>
    </location>
</feature>
<protein>
    <submittedName>
        <fullName evidence="7">Gfo/Idh/MocA family oxidoreductase</fullName>
    </submittedName>
</protein>
<accession>A0A6N8GKR8</accession>
<evidence type="ECO:0000259" key="6">
    <source>
        <dbReference type="Pfam" id="PF22725"/>
    </source>
</evidence>
<dbReference type="EMBL" id="WOGU01000007">
    <property type="protein sequence ID" value="MUN63508.1"/>
    <property type="molecule type" value="Genomic_DNA"/>
</dbReference>
<evidence type="ECO:0000256" key="3">
    <source>
        <dbReference type="ARBA" id="ARBA00023027"/>
    </source>
</evidence>
<dbReference type="Pfam" id="PF22725">
    <property type="entry name" value="GFO_IDH_MocA_C3"/>
    <property type="match status" value="1"/>
</dbReference>
<dbReference type="SUPFAM" id="SSF55347">
    <property type="entry name" value="Glyceraldehyde-3-phosphate dehydrogenase-like, C-terminal domain"/>
    <property type="match status" value="1"/>
</dbReference>
<gene>
    <name evidence="7" type="ORF">GMA12_10195</name>
</gene>
<reference evidence="7 8" key="1">
    <citation type="submission" date="2019-12" db="EMBL/GenBank/DDBJ databases">
        <authorList>
            <person name="Shi Y."/>
        </authorList>
    </citation>
    <scope>NUCLEOTIDE SEQUENCE [LARGE SCALE GENOMIC DNA]</scope>
    <source>
        <strain evidence="7 8">JCM 17929</strain>
    </source>
</reference>
<dbReference type="PRINTS" id="PR01775">
    <property type="entry name" value="GLFROXRDTASE"/>
</dbReference>
<proteinExistence type="inferred from homology"/>
<dbReference type="Proteomes" id="UP000436989">
    <property type="component" value="Unassembled WGS sequence"/>
</dbReference>
<name>A0A6N8GKR8_9MICC</name>
<comment type="similarity">
    <text evidence="1">Belongs to the Gfo/Idh/MocA family.</text>
</comment>
<feature type="domain" description="Gfo/Idh/MocA-like oxidoreductase N-terminal" evidence="5">
    <location>
        <begin position="14"/>
        <end position="135"/>
    </location>
</feature>
<dbReference type="SUPFAM" id="SSF51735">
    <property type="entry name" value="NAD(P)-binding Rossmann-fold domains"/>
    <property type="match status" value="1"/>
</dbReference>
<organism evidence="7 8">
    <name type="scientific">Kocuria sediminis</name>
    <dbReference type="NCBI Taxonomy" id="1038857"/>
    <lineage>
        <taxon>Bacteria</taxon>
        <taxon>Bacillati</taxon>
        <taxon>Actinomycetota</taxon>
        <taxon>Actinomycetes</taxon>
        <taxon>Micrococcales</taxon>
        <taxon>Micrococcaceae</taxon>
        <taxon>Kocuria</taxon>
    </lineage>
</organism>
<evidence type="ECO:0000256" key="1">
    <source>
        <dbReference type="ARBA" id="ARBA00010928"/>
    </source>
</evidence>
<feature type="domain" description="GFO/IDH/MocA-like oxidoreductase" evidence="6">
    <location>
        <begin position="152"/>
        <end position="261"/>
    </location>
</feature>
<dbReference type="InterPro" id="IPR050984">
    <property type="entry name" value="Gfo/Idh/MocA_domain"/>
</dbReference>
<dbReference type="Gene3D" id="3.40.50.720">
    <property type="entry name" value="NAD(P)-binding Rossmann-like Domain"/>
    <property type="match status" value="1"/>
</dbReference>